<evidence type="ECO:0000313" key="3">
    <source>
        <dbReference type="Proteomes" id="UP000241462"/>
    </source>
</evidence>
<sequence>MPVALTIKKIEGKPGKVYYPIALKEVPLPTPGPKQVLVRLNAAALNHRDLFIRQHLYPGISFTHPMLADGQGTVVQSGPECTRNLKSKNVLILPLQGWDSHPDGPEDLRKYAVIGATQLYDAGTAQEYLVCDEQDVEIAPAHLSAAEGAALPLVGLTGWRALVTKTGHNAGPGHNILVTGIGGGVALQVLQFAVALGCNVFVTSGDQAKIDKAVKMGAKGGVSYRDKDWDKSLLKQLPRDRPFLDAVIDGAGGDIVGKTVRLLKAGGIISQYGMTTSPKMDWAMSAVIKNIELKGSTMGSRQEFREMVKFVQERQIRPVVSRVVKGLRNIGEIDGLFDDMKNGKQFGKLVIDISSEAGTLSKL</sequence>
<dbReference type="SUPFAM" id="SSF50129">
    <property type="entry name" value="GroES-like"/>
    <property type="match status" value="1"/>
</dbReference>
<feature type="domain" description="Enoyl reductase (ER)" evidence="1">
    <location>
        <begin position="12"/>
        <end position="351"/>
    </location>
</feature>
<dbReference type="STRING" id="2025994.A0A2T2ZZR1"/>
<dbReference type="PANTHER" id="PTHR45033:SF3">
    <property type="entry name" value="DEHYDROGENASE, PUTATIVE (AFU_ORTHOLOGUE AFUA_2G13270)-RELATED"/>
    <property type="match status" value="1"/>
</dbReference>
<dbReference type="Proteomes" id="UP000241462">
    <property type="component" value="Unassembled WGS sequence"/>
</dbReference>
<dbReference type="InterPro" id="IPR036291">
    <property type="entry name" value="NAD(P)-bd_dom_sf"/>
</dbReference>
<proteinExistence type="predicted"/>
<dbReference type="OrthoDB" id="449487at2759"/>
<dbReference type="EMBL" id="KZ678539">
    <property type="protein sequence ID" value="PSR80169.1"/>
    <property type="molecule type" value="Genomic_DNA"/>
</dbReference>
<dbReference type="InterPro" id="IPR013154">
    <property type="entry name" value="ADH-like_N"/>
</dbReference>
<dbReference type="InterPro" id="IPR052711">
    <property type="entry name" value="Zinc_ADH-like"/>
</dbReference>
<dbReference type="PANTHER" id="PTHR45033">
    <property type="match status" value="1"/>
</dbReference>
<dbReference type="GO" id="GO:0016491">
    <property type="term" value="F:oxidoreductase activity"/>
    <property type="evidence" value="ECO:0007669"/>
    <property type="project" value="InterPro"/>
</dbReference>
<dbReference type="AlphaFoldDB" id="A0A2T2ZZR1"/>
<dbReference type="InParanoid" id="A0A2T2ZZR1"/>
<name>A0A2T2ZZR1_9PEZI</name>
<accession>A0A2T2ZZR1</accession>
<evidence type="ECO:0000259" key="1">
    <source>
        <dbReference type="SMART" id="SM00829"/>
    </source>
</evidence>
<keyword evidence="3" id="KW-1185">Reference proteome</keyword>
<dbReference type="InterPro" id="IPR011032">
    <property type="entry name" value="GroES-like_sf"/>
</dbReference>
<dbReference type="Pfam" id="PF00107">
    <property type="entry name" value="ADH_zinc_N"/>
    <property type="match status" value="1"/>
</dbReference>
<dbReference type="Gene3D" id="3.40.50.720">
    <property type="entry name" value="NAD(P)-binding Rossmann-like Domain"/>
    <property type="match status" value="1"/>
</dbReference>
<evidence type="ECO:0000313" key="2">
    <source>
        <dbReference type="EMBL" id="PSR80169.1"/>
    </source>
</evidence>
<organism evidence="2 3">
    <name type="scientific">Coniella lustricola</name>
    <dbReference type="NCBI Taxonomy" id="2025994"/>
    <lineage>
        <taxon>Eukaryota</taxon>
        <taxon>Fungi</taxon>
        <taxon>Dikarya</taxon>
        <taxon>Ascomycota</taxon>
        <taxon>Pezizomycotina</taxon>
        <taxon>Sordariomycetes</taxon>
        <taxon>Sordariomycetidae</taxon>
        <taxon>Diaporthales</taxon>
        <taxon>Schizoparmaceae</taxon>
        <taxon>Coniella</taxon>
    </lineage>
</organism>
<protein>
    <recommendedName>
        <fullName evidence="1">Enoyl reductase (ER) domain-containing protein</fullName>
    </recommendedName>
</protein>
<dbReference type="CDD" id="cd05188">
    <property type="entry name" value="MDR"/>
    <property type="match status" value="1"/>
</dbReference>
<dbReference type="Pfam" id="PF08240">
    <property type="entry name" value="ADH_N"/>
    <property type="match status" value="1"/>
</dbReference>
<dbReference type="Gene3D" id="3.90.180.10">
    <property type="entry name" value="Medium-chain alcohol dehydrogenases, catalytic domain"/>
    <property type="match status" value="1"/>
</dbReference>
<dbReference type="FunFam" id="3.40.50.720:FF:000481">
    <property type="entry name" value="Alcohol dehydrogenase, variant"/>
    <property type="match status" value="1"/>
</dbReference>
<gene>
    <name evidence="2" type="ORF">BD289DRAFT_462638</name>
</gene>
<dbReference type="InterPro" id="IPR013149">
    <property type="entry name" value="ADH-like_C"/>
</dbReference>
<dbReference type="InterPro" id="IPR020843">
    <property type="entry name" value="ER"/>
</dbReference>
<reference evidence="2 3" key="1">
    <citation type="journal article" date="2018" name="Mycol. Prog.">
        <title>Coniella lustricola, a new species from submerged detritus.</title>
        <authorList>
            <person name="Raudabaugh D.B."/>
            <person name="Iturriaga T."/>
            <person name="Carver A."/>
            <person name="Mondo S."/>
            <person name="Pangilinan J."/>
            <person name="Lipzen A."/>
            <person name="He G."/>
            <person name="Amirebrahimi M."/>
            <person name="Grigoriev I.V."/>
            <person name="Miller A.N."/>
        </authorList>
    </citation>
    <scope>NUCLEOTIDE SEQUENCE [LARGE SCALE GENOMIC DNA]</scope>
    <source>
        <strain evidence="2 3">B22-T-1</strain>
    </source>
</reference>
<dbReference type="SMART" id="SM00829">
    <property type="entry name" value="PKS_ER"/>
    <property type="match status" value="1"/>
</dbReference>
<dbReference type="SUPFAM" id="SSF51735">
    <property type="entry name" value="NAD(P)-binding Rossmann-fold domains"/>
    <property type="match status" value="1"/>
</dbReference>